<keyword evidence="6" id="KW-0282">Flagellum</keyword>
<comment type="similarity">
    <text evidence="2 5">Belongs to the FliE family.</text>
</comment>
<evidence type="ECO:0000256" key="5">
    <source>
        <dbReference type="HAMAP-Rule" id="MF_00724"/>
    </source>
</evidence>
<dbReference type="PATRIC" id="fig|745411.4.peg.1782"/>
<evidence type="ECO:0000256" key="3">
    <source>
        <dbReference type="ARBA" id="ARBA00018024"/>
    </source>
</evidence>
<sequence length="108" mass="11432">MKIDNISTQASLLQQLNRLSLEADGISPNRIAGQGEGSFTDAMKAAVNKVDFDQKAAGDLMTAVETGQSDDLVGAMVASQKAGLSFSALVQVRNKLVSAFDDIMRMPV</sequence>
<reference evidence="6 7" key="1">
    <citation type="journal article" date="2012" name="J. Bacteriol.">
        <title>Genome Sequence of Gallaecimonas xiamenensis Type Strain 3-C-1.</title>
        <authorList>
            <person name="Lai Q."/>
            <person name="Wang L."/>
            <person name="Wang W."/>
            <person name="Shao Z."/>
        </authorList>
    </citation>
    <scope>NUCLEOTIDE SEQUENCE [LARGE SCALE GENOMIC DNA]</scope>
    <source>
        <strain evidence="6 7">3-C-1</strain>
    </source>
</reference>
<dbReference type="GO" id="GO:0003774">
    <property type="term" value="F:cytoskeletal motor activity"/>
    <property type="evidence" value="ECO:0007669"/>
    <property type="project" value="InterPro"/>
</dbReference>
<gene>
    <name evidence="5" type="primary">fliE</name>
    <name evidence="6" type="ORF">B3C1_09103</name>
</gene>
<protein>
    <recommendedName>
        <fullName evidence="3 5">Flagellar hook-basal body complex protein FliE</fullName>
    </recommendedName>
</protein>
<keyword evidence="6" id="KW-0966">Cell projection</keyword>
<evidence type="ECO:0000313" key="7">
    <source>
        <dbReference type="Proteomes" id="UP000006755"/>
    </source>
</evidence>
<dbReference type="InterPro" id="IPR001624">
    <property type="entry name" value="FliE"/>
</dbReference>
<comment type="subcellular location">
    <subcellularLocation>
        <location evidence="1 5">Bacterial flagellum basal body</location>
    </subcellularLocation>
</comment>
<dbReference type="PANTHER" id="PTHR34653:SF1">
    <property type="entry name" value="FLAGELLAR HOOK-BASAL BODY COMPLEX PROTEIN FLIE"/>
    <property type="match status" value="1"/>
</dbReference>
<evidence type="ECO:0000256" key="4">
    <source>
        <dbReference type="ARBA" id="ARBA00023143"/>
    </source>
</evidence>
<dbReference type="OrthoDB" id="8909229at2"/>
<name>K2JU94_9GAMM</name>
<accession>K2JU94</accession>
<dbReference type="PRINTS" id="PR01006">
    <property type="entry name" value="FLGHOOKFLIE"/>
</dbReference>
<dbReference type="GO" id="GO:0009425">
    <property type="term" value="C:bacterial-type flagellum basal body"/>
    <property type="evidence" value="ECO:0007669"/>
    <property type="project" value="UniProtKB-SubCell"/>
</dbReference>
<keyword evidence="4 5" id="KW-0975">Bacterial flagellum</keyword>
<evidence type="ECO:0000256" key="1">
    <source>
        <dbReference type="ARBA" id="ARBA00004117"/>
    </source>
</evidence>
<dbReference type="Pfam" id="PF02049">
    <property type="entry name" value="FliE"/>
    <property type="match status" value="1"/>
</dbReference>
<keyword evidence="6" id="KW-0969">Cilium</keyword>
<organism evidence="6 7">
    <name type="scientific">Gallaecimonas xiamenensis 3-C-1</name>
    <dbReference type="NCBI Taxonomy" id="745411"/>
    <lineage>
        <taxon>Bacteria</taxon>
        <taxon>Pseudomonadati</taxon>
        <taxon>Pseudomonadota</taxon>
        <taxon>Gammaproteobacteria</taxon>
        <taxon>Enterobacterales</taxon>
        <taxon>Gallaecimonadaceae</taxon>
        <taxon>Gallaecimonas</taxon>
    </lineage>
</organism>
<dbReference type="EMBL" id="AMRI01000011">
    <property type="protein sequence ID" value="EKE73964.1"/>
    <property type="molecule type" value="Genomic_DNA"/>
</dbReference>
<dbReference type="RefSeq" id="WP_008484368.1">
    <property type="nucleotide sequence ID" value="NZ_AMRI01000011.1"/>
</dbReference>
<dbReference type="PANTHER" id="PTHR34653">
    <property type="match status" value="1"/>
</dbReference>
<comment type="caution">
    <text evidence="6">The sequence shown here is derived from an EMBL/GenBank/DDBJ whole genome shotgun (WGS) entry which is preliminary data.</text>
</comment>
<keyword evidence="7" id="KW-1185">Reference proteome</keyword>
<dbReference type="GO" id="GO:0071973">
    <property type="term" value="P:bacterial-type flagellum-dependent cell motility"/>
    <property type="evidence" value="ECO:0007669"/>
    <property type="project" value="InterPro"/>
</dbReference>
<proteinExistence type="inferred from homology"/>
<evidence type="ECO:0000256" key="2">
    <source>
        <dbReference type="ARBA" id="ARBA00009272"/>
    </source>
</evidence>
<dbReference type="HAMAP" id="MF_00724">
    <property type="entry name" value="FliE"/>
    <property type="match status" value="1"/>
</dbReference>
<dbReference type="AlphaFoldDB" id="K2JU94"/>
<dbReference type="STRING" id="745411.B3C1_09103"/>
<dbReference type="GO" id="GO:0005198">
    <property type="term" value="F:structural molecule activity"/>
    <property type="evidence" value="ECO:0007669"/>
    <property type="project" value="UniProtKB-UniRule"/>
</dbReference>
<dbReference type="eggNOG" id="COG1677">
    <property type="taxonomic scope" value="Bacteria"/>
</dbReference>
<dbReference type="Proteomes" id="UP000006755">
    <property type="component" value="Unassembled WGS sequence"/>
</dbReference>
<evidence type="ECO:0000313" key="6">
    <source>
        <dbReference type="EMBL" id="EKE73964.1"/>
    </source>
</evidence>
<dbReference type="NCBIfam" id="TIGR00205">
    <property type="entry name" value="fliE"/>
    <property type="match status" value="1"/>
</dbReference>